<comment type="caution">
    <text evidence="1">The sequence shown here is derived from an EMBL/GenBank/DDBJ whole genome shotgun (WGS) entry which is preliminary data.</text>
</comment>
<protein>
    <submittedName>
        <fullName evidence="1">Uncharacterized protein</fullName>
    </submittedName>
</protein>
<dbReference type="AlphaFoldDB" id="A0A0F3NAK4"/>
<evidence type="ECO:0000313" key="2">
    <source>
        <dbReference type="Proteomes" id="UP000033441"/>
    </source>
</evidence>
<dbReference type="EMBL" id="LANV01000001">
    <property type="protein sequence ID" value="KJV63959.1"/>
    <property type="molecule type" value="Genomic_DNA"/>
</dbReference>
<name>A0A0F3NAK4_ANAPH</name>
<sequence>MPAQESINGLISNALGSEKPLKTSTPCVGFIIVLYLV</sequence>
<dbReference type="Proteomes" id="UP000033441">
    <property type="component" value="Unassembled WGS sequence"/>
</dbReference>
<gene>
    <name evidence="1" type="ORF">APHMUC_1295</name>
</gene>
<evidence type="ECO:0000313" key="1">
    <source>
        <dbReference type="EMBL" id="KJV63959.1"/>
    </source>
</evidence>
<reference evidence="1 2" key="1">
    <citation type="submission" date="2015-02" db="EMBL/GenBank/DDBJ databases">
        <title>Genome Sequencing of Rickettsiales.</title>
        <authorList>
            <person name="Daugherty S.C."/>
            <person name="Su Q."/>
            <person name="Abolude K."/>
            <person name="Beier-Sexton M."/>
            <person name="Carlyon J.A."/>
            <person name="Carter R."/>
            <person name="Day N.P."/>
            <person name="Dumler S.J."/>
            <person name="Dyachenko V."/>
            <person name="Godinez A."/>
            <person name="Kurtti T.J."/>
            <person name="Lichay M."/>
            <person name="Mullins K.E."/>
            <person name="Ott S."/>
            <person name="Pappas-Brown V."/>
            <person name="Paris D.H."/>
            <person name="Patel P."/>
            <person name="Richards A.L."/>
            <person name="Sadzewicz L."/>
            <person name="Sears K."/>
            <person name="Seidman D."/>
            <person name="Sengamalay N."/>
            <person name="Stenos J."/>
            <person name="Tallon L.J."/>
            <person name="Vincent G."/>
            <person name="Fraser C.M."/>
            <person name="Munderloh U."/>
            <person name="Dunning-Hotopp J.C."/>
        </authorList>
    </citation>
    <scope>NUCLEOTIDE SEQUENCE [LARGE SCALE GENOMIC DNA]</scope>
    <source>
        <strain evidence="1 2">ApMUC09</strain>
    </source>
</reference>
<proteinExistence type="predicted"/>
<accession>A0A0F3NAK4</accession>
<organism evidence="1 2">
    <name type="scientific">Anaplasma phagocytophilum str. ApMUC09</name>
    <dbReference type="NCBI Taxonomy" id="1359152"/>
    <lineage>
        <taxon>Bacteria</taxon>
        <taxon>Pseudomonadati</taxon>
        <taxon>Pseudomonadota</taxon>
        <taxon>Alphaproteobacteria</taxon>
        <taxon>Rickettsiales</taxon>
        <taxon>Anaplasmataceae</taxon>
        <taxon>Anaplasma</taxon>
        <taxon>phagocytophilum group</taxon>
    </lineage>
</organism>
<dbReference type="PATRIC" id="fig|1359152.3.peg.1353"/>